<dbReference type="OrthoDB" id="328338at2"/>
<comment type="caution">
    <text evidence="2">The sequence shown here is derived from an EMBL/GenBank/DDBJ whole genome shotgun (WGS) entry which is preliminary data.</text>
</comment>
<keyword evidence="1" id="KW-0472">Membrane</keyword>
<evidence type="ECO:0000256" key="1">
    <source>
        <dbReference type="SAM" id="Phobius"/>
    </source>
</evidence>
<feature type="transmembrane region" description="Helical" evidence="1">
    <location>
        <begin position="59"/>
        <end position="81"/>
    </location>
</feature>
<dbReference type="EMBL" id="VFPG01000001">
    <property type="protein sequence ID" value="TQM30594.1"/>
    <property type="molecule type" value="Genomic_DNA"/>
</dbReference>
<protein>
    <submittedName>
        <fullName evidence="2">Uncharacterized protein</fullName>
    </submittedName>
</protein>
<evidence type="ECO:0000313" key="3">
    <source>
        <dbReference type="Proteomes" id="UP000316331"/>
    </source>
</evidence>
<keyword evidence="3" id="KW-1185">Reference proteome</keyword>
<organism evidence="2 3">
    <name type="scientific">Nocardia bhagyanarayanae</name>
    <dbReference type="NCBI Taxonomy" id="1215925"/>
    <lineage>
        <taxon>Bacteria</taxon>
        <taxon>Bacillati</taxon>
        <taxon>Actinomycetota</taxon>
        <taxon>Actinomycetes</taxon>
        <taxon>Mycobacteriales</taxon>
        <taxon>Nocardiaceae</taxon>
        <taxon>Nocardia</taxon>
    </lineage>
</organism>
<sequence length="186" mass="20568">MDGSAESPDLARLHDDLRAEYAQIIDIVSGFDQRLLTIKGWGVTLSLASLGLGFQQNHYGLFLVAAASGVAFWLLEAVNKVHQLHYYPRMRDIEVISYTLFAVEMPSGGRASSPLIDWAWWTAEPRIRRGENKADPAVPEPWNDPSSGRSMLQPWFSTHVMLPHLIAIVLGTVLFVLGLAGVFGPI</sequence>
<feature type="transmembrane region" description="Helical" evidence="1">
    <location>
        <begin position="160"/>
        <end position="183"/>
    </location>
</feature>
<dbReference type="Proteomes" id="UP000316331">
    <property type="component" value="Unassembled WGS sequence"/>
</dbReference>
<dbReference type="AlphaFoldDB" id="A0A543F9V0"/>
<dbReference type="RefSeq" id="WP_141808854.1">
    <property type="nucleotide sequence ID" value="NZ_VFPG01000001.1"/>
</dbReference>
<reference evidence="2 3" key="1">
    <citation type="submission" date="2019-06" db="EMBL/GenBank/DDBJ databases">
        <title>Sequencing the genomes of 1000 actinobacteria strains.</title>
        <authorList>
            <person name="Klenk H.-P."/>
        </authorList>
    </citation>
    <scope>NUCLEOTIDE SEQUENCE [LARGE SCALE GENOMIC DNA]</scope>
    <source>
        <strain evidence="2 3">DSM 103495</strain>
    </source>
</reference>
<name>A0A543F9V0_9NOCA</name>
<keyword evidence="1" id="KW-1133">Transmembrane helix</keyword>
<gene>
    <name evidence="2" type="ORF">FB390_2226</name>
</gene>
<accession>A0A543F9V0</accession>
<evidence type="ECO:0000313" key="2">
    <source>
        <dbReference type="EMBL" id="TQM30594.1"/>
    </source>
</evidence>
<proteinExistence type="predicted"/>
<keyword evidence="1" id="KW-0812">Transmembrane</keyword>